<evidence type="ECO:0000313" key="2">
    <source>
        <dbReference type="Proteomes" id="UP001426770"/>
    </source>
</evidence>
<name>A0ABP9WE62_9MICO</name>
<keyword evidence="2" id="KW-1185">Reference proteome</keyword>
<protein>
    <recommendedName>
        <fullName evidence="3">Glycosyltransferase family 1 protein</fullName>
    </recommendedName>
</protein>
<dbReference type="SUPFAM" id="SSF53756">
    <property type="entry name" value="UDP-Glycosyltransferase/glycogen phosphorylase"/>
    <property type="match status" value="1"/>
</dbReference>
<evidence type="ECO:0008006" key="3">
    <source>
        <dbReference type="Google" id="ProtNLM"/>
    </source>
</evidence>
<organism evidence="1 2">
    <name type="scientific">Demequina sediminis</name>
    <dbReference type="NCBI Taxonomy" id="1930058"/>
    <lineage>
        <taxon>Bacteria</taxon>
        <taxon>Bacillati</taxon>
        <taxon>Actinomycetota</taxon>
        <taxon>Actinomycetes</taxon>
        <taxon>Micrococcales</taxon>
        <taxon>Demequinaceae</taxon>
        <taxon>Demequina</taxon>
    </lineage>
</organism>
<dbReference type="Gene3D" id="3.40.50.2000">
    <property type="entry name" value="Glycogen Phosphorylase B"/>
    <property type="match status" value="1"/>
</dbReference>
<sequence>MTAVAILCDGVTVVEGRVAGHDARATLVRRLQRLFPGAALVGPRAQRAEGFAVVPLALVDPRTTVVINMDVVSSPAVWRTLAAGGAEPRIANFVWWNTSQFTHPVQRASLALACALFPTFANSERTATEVREIVAALTVPSLAEGARIDWSNLGIRLGHVQPREEPAVPVVLYPAIRLSERKQPRLFLDVVERVRRRTPIRVEMRLEEAHLISEDAIRLSRKDWAWVGPLTATREDYYYRLARTTAFLATARDESYGLEYVEAMVAGAVGVFPDRPWARALLPAGYPLLYADPASAEHLLLRAVTDPAGCRAELDAVAGGDFVGWLRRHHDDTQFEERFSAALARWFPED</sequence>
<dbReference type="Proteomes" id="UP001426770">
    <property type="component" value="Unassembled WGS sequence"/>
</dbReference>
<accession>A0ABP9WE62</accession>
<proteinExistence type="predicted"/>
<evidence type="ECO:0000313" key="1">
    <source>
        <dbReference type="EMBL" id="GAA5518122.1"/>
    </source>
</evidence>
<dbReference type="EMBL" id="BAABRR010000002">
    <property type="protein sequence ID" value="GAA5518122.1"/>
    <property type="molecule type" value="Genomic_DNA"/>
</dbReference>
<reference evidence="1 2" key="1">
    <citation type="submission" date="2024-02" db="EMBL/GenBank/DDBJ databases">
        <title>Lysinimicrobium sediminis NBRC 112286.</title>
        <authorList>
            <person name="Ichikawa N."/>
            <person name="Katano-Makiyama Y."/>
            <person name="Hidaka K."/>
        </authorList>
    </citation>
    <scope>NUCLEOTIDE SEQUENCE [LARGE SCALE GENOMIC DNA]</scope>
    <source>
        <strain evidence="1 2">NBRC 112286</strain>
    </source>
</reference>
<dbReference type="RefSeq" id="WP_286214017.1">
    <property type="nucleotide sequence ID" value="NZ_AP027736.1"/>
</dbReference>
<comment type="caution">
    <text evidence="1">The sequence shown here is derived from an EMBL/GenBank/DDBJ whole genome shotgun (WGS) entry which is preliminary data.</text>
</comment>
<gene>
    <name evidence="1" type="ORF">Lsed01_00540</name>
</gene>